<dbReference type="Proteomes" id="UP000663880">
    <property type="component" value="Unassembled WGS sequence"/>
</dbReference>
<comment type="caution">
    <text evidence="2">The sequence shown here is derived from an EMBL/GenBank/DDBJ whole genome shotgun (WGS) entry which is preliminary data.</text>
</comment>
<evidence type="ECO:0000313" key="3">
    <source>
        <dbReference type="Proteomes" id="UP000663880"/>
    </source>
</evidence>
<dbReference type="EMBL" id="CAJOBZ010000052">
    <property type="protein sequence ID" value="CAF4918854.1"/>
    <property type="molecule type" value="Genomic_DNA"/>
</dbReference>
<proteinExistence type="predicted"/>
<organism evidence="2 3">
    <name type="scientific">Pieris macdunnoughi</name>
    <dbReference type="NCBI Taxonomy" id="345717"/>
    <lineage>
        <taxon>Eukaryota</taxon>
        <taxon>Metazoa</taxon>
        <taxon>Ecdysozoa</taxon>
        <taxon>Arthropoda</taxon>
        <taxon>Hexapoda</taxon>
        <taxon>Insecta</taxon>
        <taxon>Pterygota</taxon>
        <taxon>Neoptera</taxon>
        <taxon>Endopterygota</taxon>
        <taxon>Lepidoptera</taxon>
        <taxon>Glossata</taxon>
        <taxon>Ditrysia</taxon>
        <taxon>Papilionoidea</taxon>
        <taxon>Pieridae</taxon>
        <taxon>Pierinae</taxon>
        <taxon>Pieris</taxon>
    </lineage>
</organism>
<accession>A0A821W1W3</accession>
<sequence length="145" mass="16672">MMWAGISLEDKTQLVFVPGVGRRAGLTADGYITNIFLEHVVPYAGFVDEDFILMHDNARCHTARVTQQFLREVDLRTMDWPALSPDINPVEHLWDELNKGYEQEIQPIRAFSRIESSFVRGVGRYSSRQRQIMNKVDEEPNTGCN</sequence>
<keyword evidence="3" id="KW-1185">Reference proteome</keyword>
<name>A0A821W1W3_9NEOP</name>
<dbReference type="OrthoDB" id="9996331at2759"/>
<evidence type="ECO:0000313" key="2">
    <source>
        <dbReference type="EMBL" id="CAF4918854.1"/>
    </source>
</evidence>
<dbReference type="InterPro" id="IPR038717">
    <property type="entry name" value="Tc1-like_DDE_dom"/>
</dbReference>
<dbReference type="Gene3D" id="3.30.420.10">
    <property type="entry name" value="Ribonuclease H-like superfamily/Ribonuclease H"/>
    <property type="match status" value="1"/>
</dbReference>
<dbReference type="Pfam" id="PF13358">
    <property type="entry name" value="DDE_3"/>
    <property type="match status" value="1"/>
</dbReference>
<gene>
    <name evidence="2" type="ORF">PMACD_LOCUS12838</name>
</gene>
<evidence type="ECO:0000259" key="1">
    <source>
        <dbReference type="Pfam" id="PF13358"/>
    </source>
</evidence>
<protein>
    <recommendedName>
        <fullName evidence="1">Tc1-like transposase DDE domain-containing protein</fullName>
    </recommendedName>
</protein>
<dbReference type="GO" id="GO:0003676">
    <property type="term" value="F:nucleic acid binding"/>
    <property type="evidence" value="ECO:0007669"/>
    <property type="project" value="InterPro"/>
</dbReference>
<dbReference type="InterPro" id="IPR036397">
    <property type="entry name" value="RNaseH_sf"/>
</dbReference>
<feature type="domain" description="Tc1-like transposase DDE" evidence="1">
    <location>
        <begin position="50"/>
        <end position="103"/>
    </location>
</feature>
<reference evidence="2" key="1">
    <citation type="submission" date="2021-02" db="EMBL/GenBank/DDBJ databases">
        <authorList>
            <person name="Steward A R."/>
        </authorList>
    </citation>
    <scope>NUCLEOTIDE SEQUENCE</scope>
</reference>
<dbReference type="AlphaFoldDB" id="A0A821W1W3"/>